<keyword evidence="2" id="KW-0808">Transferase</keyword>
<dbReference type="Gene3D" id="3.40.630.30">
    <property type="match status" value="1"/>
</dbReference>
<sequence>MLQLRQDIFVVEQACVYRDLDGLDAGSWHMRCVSGEQVLAYQRCLPPGLSYPESSLGRIAVPASARGTGLGRELVQRGIDFNLAQWPDAGIAIGAQAYLRSFYASLGFVAAGEPYLEDGIFHMHMQFKPGQIPAGTSPGHH</sequence>
<dbReference type="STRING" id="1121937.GCA_000423125_02910"/>
<dbReference type="CDD" id="cd04301">
    <property type="entry name" value="NAT_SF"/>
    <property type="match status" value="1"/>
</dbReference>
<dbReference type="SUPFAM" id="SSF55729">
    <property type="entry name" value="Acyl-CoA N-acyltransferases (Nat)"/>
    <property type="match status" value="1"/>
</dbReference>
<dbReference type="Proteomes" id="UP000259273">
    <property type="component" value="Unassembled WGS sequence"/>
</dbReference>
<gene>
    <name evidence="2" type="ORF">DCP75_07610</name>
</gene>
<evidence type="ECO:0000313" key="3">
    <source>
        <dbReference type="Proteomes" id="UP000259273"/>
    </source>
</evidence>
<organism evidence="2 3">
    <name type="scientific">Haliea salexigens</name>
    <dbReference type="NCBI Taxonomy" id="287487"/>
    <lineage>
        <taxon>Bacteria</taxon>
        <taxon>Pseudomonadati</taxon>
        <taxon>Pseudomonadota</taxon>
        <taxon>Gammaproteobacteria</taxon>
        <taxon>Cellvibrionales</taxon>
        <taxon>Halieaceae</taxon>
        <taxon>Haliea</taxon>
    </lineage>
</organism>
<name>A0A3C1KM94_9GAMM</name>
<dbReference type="InterPro" id="IPR000182">
    <property type="entry name" value="GNAT_dom"/>
</dbReference>
<dbReference type="PROSITE" id="PS51186">
    <property type="entry name" value="GNAT"/>
    <property type="match status" value="1"/>
</dbReference>
<evidence type="ECO:0000259" key="1">
    <source>
        <dbReference type="PROSITE" id="PS51186"/>
    </source>
</evidence>
<dbReference type="GO" id="GO:0016747">
    <property type="term" value="F:acyltransferase activity, transferring groups other than amino-acyl groups"/>
    <property type="evidence" value="ECO:0007669"/>
    <property type="project" value="InterPro"/>
</dbReference>
<protein>
    <submittedName>
        <fullName evidence="2">GNAT family N-acetyltransferase</fullName>
    </submittedName>
</protein>
<dbReference type="InterPro" id="IPR016181">
    <property type="entry name" value="Acyl_CoA_acyltransferase"/>
</dbReference>
<dbReference type="Pfam" id="PF13673">
    <property type="entry name" value="Acetyltransf_10"/>
    <property type="match status" value="1"/>
</dbReference>
<proteinExistence type="predicted"/>
<reference evidence="2 3" key="1">
    <citation type="journal article" date="2018" name="Nat. Biotechnol.">
        <title>A standardized bacterial taxonomy based on genome phylogeny substantially revises the tree of life.</title>
        <authorList>
            <person name="Parks D.H."/>
            <person name="Chuvochina M."/>
            <person name="Waite D.W."/>
            <person name="Rinke C."/>
            <person name="Skarshewski A."/>
            <person name="Chaumeil P.A."/>
            <person name="Hugenholtz P."/>
        </authorList>
    </citation>
    <scope>NUCLEOTIDE SEQUENCE [LARGE SCALE GENOMIC DNA]</scope>
    <source>
        <strain evidence="2">UBA9158</strain>
    </source>
</reference>
<comment type="caution">
    <text evidence="2">The sequence shown here is derived from an EMBL/GenBank/DDBJ whole genome shotgun (WGS) entry which is preliminary data.</text>
</comment>
<dbReference type="AlphaFoldDB" id="A0A3C1KM94"/>
<feature type="domain" description="N-acetyltransferase" evidence="1">
    <location>
        <begin position="1"/>
        <end position="130"/>
    </location>
</feature>
<accession>A0A3C1KM94</accession>
<dbReference type="EMBL" id="DMND01000105">
    <property type="protein sequence ID" value="HAN27573.1"/>
    <property type="molecule type" value="Genomic_DNA"/>
</dbReference>
<evidence type="ECO:0000313" key="2">
    <source>
        <dbReference type="EMBL" id="HAN27573.1"/>
    </source>
</evidence>